<feature type="transmembrane region" description="Helical" evidence="7">
    <location>
        <begin position="375"/>
        <end position="392"/>
    </location>
</feature>
<evidence type="ECO:0000256" key="3">
    <source>
        <dbReference type="ARBA" id="ARBA00022692"/>
    </source>
</evidence>
<evidence type="ECO:0000256" key="2">
    <source>
        <dbReference type="ARBA" id="ARBA00022475"/>
    </source>
</evidence>
<evidence type="ECO:0000313" key="11">
    <source>
        <dbReference type="Proteomes" id="UP000190027"/>
    </source>
</evidence>
<accession>A0A1T4X6M3</accession>
<dbReference type="InterPro" id="IPR025857">
    <property type="entry name" value="MacB_PCD"/>
</dbReference>
<feature type="transmembrane region" description="Helical" evidence="7">
    <location>
        <begin position="330"/>
        <end position="355"/>
    </location>
</feature>
<comment type="subcellular location">
    <subcellularLocation>
        <location evidence="1">Cell membrane</location>
        <topology evidence="1">Multi-pass membrane protein</topology>
    </subcellularLocation>
</comment>
<evidence type="ECO:0000259" key="9">
    <source>
        <dbReference type="Pfam" id="PF12704"/>
    </source>
</evidence>
<comment type="similarity">
    <text evidence="6">Belongs to the ABC-4 integral membrane protein family.</text>
</comment>
<keyword evidence="5 7" id="KW-0472">Membrane</keyword>
<keyword evidence="3 7" id="KW-0812">Transmembrane</keyword>
<dbReference type="STRING" id="1121449.SAMN02745704_01840"/>
<dbReference type="InterPro" id="IPR050250">
    <property type="entry name" value="Macrolide_Exporter_MacB"/>
</dbReference>
<dbReference type="PANTHER" id="PTHR30572">
    <property type="entry name" value="MEMBRANE COMPONENT OF TRANSPORTER-RELATED"/>
    <property type="match status" value="1"/>
</dbReference>
<evidence type="ECO:0000256" key="1">
    <source>
        <dbReference type="ARBA" id="ARBA00004651"/>
    </source>
</evidence>
<feature type="transmembrane region" description="Helical" evidence="7">
    <location>
        <begin position="21"/>
        <end position="43"/>
    </location>
</feature>
<feature type="domain" description="MacB-like periplasmic core" evidence="9">
    <location>
        <begin position="25"/>
        <end position="233"/>
    </location>
</feature>
<evidence type="ECO:0000256" key="5">
    <source>
        <dbReference type="ARBA" id="ARBA00023136"/>
    </source>
</evidence>
<reference evidence="10 11" key="1">
    <citation type="submission" date="2017-02" db="EMBL/GenBank/DDBJ databases">
        <authorList>
            <person name="Peterson S.W."/>
        </authorList>
    </citation>
    <scope>NUCLEOTIDE SEQUENCE [LARGE SCALE GENOMIC DNA]</scope>
    <source>
        <strain evidence="10 11">DSM 16080</strain>
    </source>
</reference>
<keyword evidence="11" id="KW-1185">Reference proteome</keyword>
<sequence>MHSLRLFNRVVNMALEAVWAAKLRSLFVILGVAFGISSLTLIVTSVDGANRMAHEMVEMFGPDAAFVLGGNIKKRAVGMRRLTLSWEDARRIRQSLPGAYLVVPMRGKSDLTVKHRNRNFSGVQGVGATANYADSWNWPLAEGRDLTDEDVRRAAKVCLLGSQPARELFGEESPVGKVIFVNNIPVQVVGLLSHRGMASGGGRDLDNRLIMPLSTLTVRFNLDRKYFRALRVKFLQPEYMKAHTENLRSLLRDAHNLRPGEDDDFTILTADEVLKFVAMFKGGLLAFLGITAGIAVLVGGFVLVNLFTLSVSERSEEIGLKKAMGARSSAVLVQFLVESVVLTLTGGVLGLFLGLGLGQLLTGLGILTIQFSWKVFFLSLLSALAIGVIFGLKPARQAAGLDPIQALRGNEE</sequence>
<evidence type="ECO:0000259" key="8">
    <source>
        <dbReference type="Pfam" id="PF02687"/>
    </source>
</evidence>
<evidence type="ECO:0000256" key="4">
    <source>
        <dbReference type="ARBA" id="ARBA00022989"/>
    </source>
</evidence>
<dbReference type="Proteomes" id="UP000190027">
    <property type="component" value="Unassembled WGS sequence"/>
</dbReference>
<name>A0A1T4X6M3_9BACT</name>
<evidence type="ECO:0000313" key="10">
    <source>
        <dbReference type="EMBL" id="SKA85283.1"/>
    </source>
</evidence>
<dbReference type="AlphaFoldDB" id="A0A1T4X6M3"/>
<proteinExistence type="inferred from homology"/>
<dbReference type="OrthoDB" id="9802264at2"/>
<organism evidence="10 11">
    <name type="scientific">Paucidesulfovibrio gracilis DSM 16080</name>
    <dbReference type="NCBI Taxonomy" id="1121449"/>
    <lineage>
        <taxon>Bacteria</taxon>
        <taxon>Pseudomonadati</taxon>
        <taxon>Thermodesulfobacteriota</taxon>
        <taxon>Desulfovibrionia</taxon>
        <taxon>Desulfovibrionales</taxon>
        <taxon>Desulfovibrionaceae</taxon>
        <taxon>Paucidesulfovibrio</taxon>
    </lineage>
</organism>
<dbReference type="GO" id="GO:0005886">
    <property type="term" value="C:plasma membrane"/>
    <property type="evidence" value="ECO:0007669"/>
    <property type="project" value="UniProtKB-SubCell"/>
</dbReference>
<dbReference type="PANTHER" id="PTHR30572:SF4">
    <property type="entry name" value="ABC TRANSPORTER PERMEASE YTRF"/>
    <property type="match status" value="1"/>
</dbReference>
<dbReference type="Pfam" id="PF12704">
    <property type="entry name" value="MacB_PCD"/>
    <property type="match status" value="1"/>
</dbReference>
<dbReference type="Pfam" id="PF02687">
    <property type="entry name" value="FtsX"/>
    <property type="match status" value="1"/>
</dbReference>
<feature type="domain" description="ABC3 transporter permease C-terminal" evidence="8">
    <location>
        <begin position="290"/>
        <end position="402"/>
    </location>
</feature>
<dbReference type="InterPro" id="IPR003838">
    <property type="entry name" value="ABC3_permease_C"/>
</dbReference>
<keyword evidence="4 7" id="KW-1133">Transmembrane helix</keyword>
<feature type="transmembrane region" description="Helical" evidence="7">
    <location>
        <begin position="284"/>
        <end position="309"/>
    </location>
</feature>
<keyword evidence="2" id="KW-1003">Cell membrane</keyword>
<evidence type="ECO:0000256" key="6">
    <source>
        <dbReference type="ARBA" id="ARBA00038076"/>
    </source>
</evidence>
<protein>
    <submittedName>
        <fullName evidence="10">Putative ABC transport system permease protein</fullName>
    </submittedName>
</protein>
<evidence type="ECO:0000256" key="7">
    <source>
        <dbReference type="SAM" id="Phobius"/>
    </source>
</evidence>
<gene>
    <name evidence="10" type="ORF">SAMN02745704_01840</name>
</gene>
<dbReference type="EMBL" id="FUYC01000008">
    <property type="protein sequence ID" value="SKA85283.1"/>
    <property type="molecule type" value="Genomic_DNA"/>
</dbReference>
<dbReference type="GO" id="GO:0022857">
    <property type="term" value="F:transmembrane transporter activity"/>
    <property type="evidence" value="ECO:0007669"/>
    <property type="project" value="TreeGrafter"/>
</dbReference>